<evidence type="ECO:0000313" key="1">
    <source>
        <dbReference type="EMBL" id="GED97167.1"/>
    </source>
</evidence>
<dbReference type="InterPro" id="IPR019587">
    <property type="entry name" value="Polyketide_cyclase/dehydratase"/>
</dbReference>
<organism evidence="1 2">
    <name type="scientific">Gordonia crocea</name>
    <dbReference type="NCBI Taxonomy" id="589162"/>
    <lineage>
        <taxon>Bacteria</taxon>
        <taxon>Bacillati</taxon>
        <taxon>Actinomycetota</taxon>
        <taxon>Actinomycetes</taxon>
        <taxon>Mycobacteriales</taxon>
        <taxon>Gordoniaceae</taxon>
        <taxon>Gordonia</taxon>
    </lineage>
</organism>
<proteinExistence type="predicted"/>
<dbReference type="EMBL" id="BJOU01000001">
    <property type="protein sequence ID" value="GED97167.1"/>
    <property type="molecule type" value="Genomic_DNA"/>
</dbReference>
<dbReference type="SUPFAM" id="SSF55961">
    <property type="entry name" value="Bet v1-like"/>
    <property type="match status" value="1"/>
</dbReference>
<dbReference type="AlphaFoldDB" id="A0A7I9UVB2"/>
<dbReference type="Gene3D" id="3.30.530.20">
    <property type="match status" value="1"/>
</dbReference>
<dbReference type="InterPro" id="IPR023393">
    <property type="entry name" value="START-like_dom_sf"/>
</dbReference>
<dbReference type="RefSeq" id="WP_161926532.1">
    <property type="nucleotide sequence ID" value="NZ_BJOU01000001.1"/>
</dbReference>
<dbReference type="CDD" id="cd07821">
    <property type="entry name" value="PYR_PYL_RCAR_like"/>
    <property type="match status" value="1"/>
</dbReference>
<evidence type="ECO:0000313" key="2">
    <source>
        <dbReference type="Proteomes" id="UP000444980"/>
    </source>
</evidence>
<reference evidence="2" key="1">
    <citation type="submission" date="2019-06" db="EMBL/GenBank/DDBJ databases">
        <title>Gordonia isolated from sludge of a wastewater treatment plant.</title>
        <authorList>
            <person name="Tamura T."/>
            <person name="Aoyama K."/>
            <person name="Kang Y."/>
            <person name="Saito S."/>
            <person name="Akiyama N."/>
            <person name="Yazawa K."/>
            <person name="Gonoi T."/>
            <person name="Mikami Y."/>
        </authorList>
    </citation>
    <scope>NUCLEOTIDE SEQUENCE [LARGE SCALE GENOMIC DNA]</scope>
    <source>
        <strain evidence="2">NBRC 107697</strain>
    </source>
</reference>
<sequence length="163" mass="18142">MPFGLTPFTEPFFDEAPMQYTIDVAVPADPDYVWSEFTRQNTLDWCRALKRVTYTSPQPYGPGTTRTATLTGGVTLHENFFLWEEDPSAHRYRHAFYVEGASVPGMKQFGELTEVTLGTDGGSHIVWRFALRLGGIALPSALSSRISSLAFGSVENDTVKHFS</sequence>
<dbReference type="Pfam" id="PF10604">
    <property type="entry name" value="Polyketide_cyc2"/>
    <property type="match status" value="1"/>
</dbReference>
<name>A0A7I9UVB2_9ACTN</name>
<accession>A0A7I9UVB2</accession>
<dbReference type="Proteomes" id="UP000444980">
    <property type="component" value="Unassembled WGS sequence"/>
</dbReference>
<keyword evidence="2" id="KW-1185">Reference proteome</keyword>
<gene>
    <name evidence="1" type="ORF">nbrc107697_12060</name>
</gene>
<comment type="caution">
    <text evidence="1">The sequence shown here is derived from an EMBL/GenBank/DDBJ whole genome shotgun (WGS) entry which is preliminary data.</text>
</comment>
<evidence type="ECO:0008006" key="3">
    <source>
        <dbReference type="Google" id="ProtNLM"/>
    </source>
</evidence>
<dbReference type="OrthoDB" id="581838at2"/>
<protein>
    <recommendedName>
        <fullName evidence="3">Polyketide cyclase</fullName>
    </recommendedName>
</protein>